<keyword evidence="2" id="KW-1185">Reference proteome</keyword>
<gene>
    <name evidence="1" type="ORF">FE263_13915</name>
</gene>
<dbReference type="AlphaFoldDB" id="A0A5R9JDB2"/>
<organism evidence="1 2">
    <name type="scientific">Lichenicoccus roseus</name>
    <dbReference type="NCBI Taxonomy" id="2683649"/>
    <lineage>
        <taxon>Bacteria</taxon>
        <taxon>Pseudomonadati</taxon>
        <taxon>Pseudomonadota</taxon>
        <taxon>Alphaproteobacteria</taxon>
        <taxon>Acetobacterales</taxon>
        <taxon>Acetobacteraceae</taxon>
        <taxon>Lichenicoccus</taxon>
    </lineage>
</organism>
<name>A0A5R9JDB2_9PROT</name>
<dbReference type="OrthoDB" id="3078257at2"/>
<proteinExistence type="predicted"/>
<sequence>MTADPHRAYSVALHADWSVQAAKRWMTIATRRDRVWSVAAPEPVGAVASLLERLRGLAAPPGGAIAFGIDCPLGLPRAYVERHPGPADDFRGFLASLAADPGYPEASFLQVCAGLNEVDATRPFYPARGVRGMSRAAHAAALGLASAADLSRRCDRATATRPAGAPVFWTLGANQSGKAAISAWRELVLPELCARPDRLRLWPFDGTLAACVATGGDPAGVVTLAETYPAEALDQLGLRLACAGHPSPGMRGSKRRQDDRAALGGALLASLDRVGAAAEPRLRDMALSGFGSDPAGEDRFDSVAGLLCVLSVLGGFRRDHVPDDAWVRRWEGWVLGQGPGDTGSANAGSLEAASL</sequence>
<dbReference type="EMBL" id="VCDI01000004">
    <property type="protein sequence ID" value="TLU72278.1"/>
    <property type="molecule type" value="Genomic_DNA"/>
</dbReference>
<evidence type="ECO:0000313" key="2">
    <source>
        <dbReference type="Proteomes" id="UP000305654"/>
    </source>
</evidence>
<dbReference type="Proteomes" id="UP000305654">
    <property type="component" value="Unassembled WGS sequence"/>
</dbReference>
<evidence type="ECO:0000313" key="1">
    <source>
        <dbReference type="EMBL" id="TLU72278.1"/>
    </source>
</evidence>
<comment type="caution">
    <text evidence="1">The sequence shown here is derived from an EMBL/GenBank/DDBJ whole genome shotgun (WGS) entry which is preliminary data.</text>
</comment>
<protein>
    <recommendedName>
        <fullName evidence="3">DUF429 domain-containing protein</fullName>
    </recommendedName>
</protein>
<reference evidence="1 2" key="1">
    <citation type="submission" date="2019-05" db="EMBL/GenBank/DDBJ databases">
        <authorList>
            <person name="Pankratov T."/>
            <person name="Grouzdev D."/>
        </authorList>
    </citation>
    <scope>NUCLEOTIDE SEQUENCE [LARGE SCALE GENOMIC DNA]</scope>
    <source>
        <strain evidence="1 2">KEBCLARHB70R</strain>
    </source>
</reference>
<evidence type="ECO:0008006" key="3">
    <source>
        <dbReference type="Google" id="ProtNLM"/>
    </source>
</evidence>
<accession>A0A5R9JDB2</accession>